<name>A0A7R8XD96_9CRUS</name>
<feature type="region of interest" description="Disordered" evidence="1">
    <location>
        <begin position="303"/>
        <end position="326"/>
    </location>
</feature>
<keyword evidence="2" id="KW-1133">Transmembrane helix</keyword>
<keyword evidence="5" id="KW-1185">Reference proteome</keyword>
<accession>A0A7R8XD96</accession>
<keyword evidence="2" id="KW-0812">Transmembrane</keyword>
<gene>
    <name evidence="4" type="ORF">DSTB1V02_LOCUS7554</name>
</gene>
<dbReference type="EMBL" id="CAJPEV010001558">
    <property type="protein sequence ID" value="CAG0893275.1"/>
    <property type="molecule type" value="Genomic_DNA"/>
</dbReference>
<evidence type="ECO:0000313" key="5">
    <source>
        <dbReference type="Proteomes" id="UP000677054"/>
    </source>
</evidence>
<dbReference type="Proteomes" id="UP000677054">
    <property type="component" value="Unassembled WGS sequence"/>
</dbReference>
<dbReference type="Pfam" id="PF00619">
    <property type="entry name" value="CARD"/>
    <property type="match status" value="1"/>
</dbReference>
<feature type="domain" description="CARD" evidence="3">
    <location>
        <begin position="3"/>
        <end position="95"/>
    </location>
</feature>
<proteinExistence type="predicted"/>
<evidence type="ECO:0000256" key="2">
    <source>
        <dbReference type="SAM" id="Phobius"/>
    </source>
</evidence>
<sequence>MDNQPKSWKRIIENRMKIRDYYNVDCDELLRSLTEKGVFTVQEERGIRELKGPKTKFDKLFQVLFTKDPQRYFDVFLEALNHIGRKDVVDFFQGMSEVRGGPSRLLGGLLRANWETLKTSLVHEKVAIHSYLSRLLPEEDQSYISKVPKKDQVVIFLAKLVNEINARNFDSFLDLLTIDEQDHVARKLRGQPKGERPKSLQEFFLMKWEYLCDQLDPESLAGPLFSRGILLSGDLDEIVTPWEQKERKVILLMKLLQRISPSNIQDFFRVLKMTGKCKMCEHLEKELEANGLLCATADREKQEDSKPERYHKTRDGGRRDVSMEKETKKGTAAGVVTVGAGAGNMVLDSFLGAGMGLHFALGLVGAIVGDAVSFITFGFSDWIRRKKNVWVTSDEESEKVHVMYESDRPRNQVSIWVQAKRRGNFFSSTLQLLENGNFVPSALDAIPSSNEITFAHAAGQARTNVTPRDGWKSQQSRLETGRALRPGVLELRVPRGMRAGRISPTRPQVQRSSFGRSGFYSQPFPGILSSSRAIHLLLLQMTARERKTDIQSKA</sequence>
<dbReference type="InterPro" id="IPR001315">
    <property type="entry name" value="CARD"/>
</dbReference>
<reference evidence="4" key="1">
    <citation type="submission" date="2020-11" db="EMBL/GenBank/DDBJ databases">
        <authorList>
            <person name="Tran Van P."/>
        </authorList>
    </citation>
    <scope>NUCLEOTIDE SEQUENCE</scope>
</reference>
<dbReference type="CDD" id="cd01671">
    <property type="entry name" value="CARD"/>
    <property type="match status" value="1"/>
</dbReference>
<evidence type="ECO:0000259" key="3">
    <source>
        <dbReference type="PROSITE" id="PS50209"/>
    </source>
</evidence>
<dbReference type="OrthoDB" id="6134744at2759"/>
<dbReference type="PROSITE" id="PS50209">
    <property type="entry name" value="CARD"/>
    <property type="match status" value="1"/>
</dbReference>
<protein>
    <recommendedName>
        <fullName evidence="3">CARD domain-containing protein</fullName>
    </recommendedName>
</protein>
<dbReference type="InterPro" id="IPR011029">
    <property type="entry name" value="DEATH-like_dom_sf"/>
</dbReference>
<dbReference type="GO" id="GO:0042981">
    <property type="term" value="P:regulation of apoptotic process"/>
    <property type="evidence" value="ECO:0007669"/>
    <property type="project" value="InterPro"/>
</dbReference>
<organism evidence="4">
    <name type="scientific">Darwinula stevensoni</name>
    <dbReference type="NCBI Taxonomy" id="69355"/>
    <lineage>
        <taxon>Eukaryota</taxon>
        <taxon>Metazoa</taxon>
        <taxon>Ecdysozoa</taxon>
        <taxon>Arthropoda</taxon>
        <taxon>Crustacea</taxon>
        <taxon>Oligostraca</taxon>
        <taxon>Ostracoda</taxon>
        <taxon>Podocopa</taxon>
        <taxon>Podocopida</taxon>
        <taxon>Darwinulocopina</taxon>
        <taxon>Darwinuloidea</taxon>
        <taxon>Darwinulidae</taxon>
        <taxon>Darwinula</taxon>
    </lineage>
</organism>
<feature type="transmembrane region" description="Helical" evidence="2">
    <location>
        <begin position="357"/>
        <end position="379"/>
    </location>
</feature>
<dbReference type="Gene3D" id="1.10.533.10">
    <property type="entry name" value="Death Domain, Fas"/>
    <property type="match status" value="3"/>
</dbReference>
<dbReference type="EMBL" id="LR901075">
    <property type="protein sequence ID" value="CAD7247729.1"/>
    <property type="molecule type" value="Genomic_DNA"/>
</dbReference>
<dbReference type="AlphaFoldDB" id="A0A7R8XD96"/>
<keyword evidence="2" id="KW-0472">Membrane</keyword>
<evidence type="ECO:0000313" key="4">
    <source>
        <dbReference type="EMBL" id="CAD7247729.1"/>
    </source>
</evidence>
<evidence type="ECO:0000256" key="1">
    <source>
        <dbReference type="SAM" id="MobiDB-lite"/>
    </source>
</evidence>
<dbReference type="SUPFAM" id="SSF47986">
    <property type="entry name" value="DEATH domain"/>
    <property type="match status" value="2"/>
</dbReference>